<dbReference type="EMBL" id="VSSQ01042325">
    <property type="protein sequence ID" value="MPM95888.1"/>
    <property type="molecule type" value="Genomic_DNA"/>
</dbReference>
<gene>
    <name evidence="1" type="ORF">SDC9_143044</name>
</gene>
<proteinExistence type="predicted"/>
<protein>
    <submittedName>
        <fullName evidence="1">Uncharacterized protein</fullName>
    </submittedName>
</protein>
<sequence>MEEELRVHDRTHHPHVSIDSFMLLVIDHGHGCLIHLDVIGGKNQFLESIVKRSEQIGRVFEPVIDRGWWQIGAHLLHHLYLAVKREMIHVLIYHQLR</sequence>
<evidence type="ECO:0000313" key="1">
    <source>
        <dbReference type="EMBL" id="MPM95888.1"/>
    </source>
</evidence>
<accession>A0A645E3B7</accession>
<name>A0A645E3B7_9ZZZZ</name>
<comment type="caution">
    <text evidence="1">The sequence shown here is derived from an EMBL/GenBank/DDBJ whole genome shotgun (WGS) entry which is preliminary data.</text>
</comment>
<organism evidence="1">
    <name type="scientific">bioreactor metagenome</name>
    <dbReference type="NCBI Taxonomy" id="1076179"/>
    <lineage>
        <taxon>unclassified sequences</taxon>
        <taxon>metagenomes</taxon>
        <taxon>ecological metagenomes</taxon>
    </lineage>
</organism>
<reference evidence="1" key="1">
    <citation type="submission" date="2019-08" db="EMBL/GenBank/DDBJ databases">
        <authorList>
            <person name="Kucharzyk K."/>
            <person name="Murdoch R.W."/>
            <person name="Higgins S."/>
            <person name="Loffler F."/>
        </authorList>
    </citation>
    <scope>NUCLEOTIDE SEQUENCE</scope>
</reference>
<dbReference type="AlphaFoldDB" id="A0A645E3B7"/>